<gene>
    <name evidence="2" type="ORF">IHE44_0005388</name>
    <name evidence="1" type="ORF">IHE44_001079</name>
</gene>
<dbReference type="AlphaFoldDB" id="A0A835TUV0"/>
<evidence type="ECO:0000313" key="3">
    <source>
        <dbReference type="Proteomes" id="UP000618051"/>
    </source>
</evidence>
<evidence type="ECO:0000313" key="1">
    <source>
        <dbReference type="EMBL" id="KAG0118458.1"/>
    </source>
</evidence>
<evidence type="ECO:0000313" key="2">
    <source>
        <dbReference type="EMBL" id="KAI1241884.1"/>
    </source>
</evidence>
<dbReference type="Proteomes" id="UP000618051">
    <property type="component" value="Unassembled WGS sequence"/>
</dbReference>
<comment type="caution">
    <text evidence="1">The sequence shown here is derived from an EMBL/GenBank/DDBJ whole genome shotgun (WGS) entry which is preliminary data.</text>
</comment>
<reference evidence="1" key="1">
    <citation type="submission" date="2020-10" db="EMBL/GenBank/DDBJ databases">
        <title>Feather gene expression reveals the developmental basis of iridescence in African starlings.</title>
        <authorList>
            <person name="Rubenstein D.R."/>
        </authorList>
    </citation>
    <scope>NUCLEOTIDE SEQUENCE</scope>
    <source>
        <strain evidence="1">SS15</strain>
        <tissue evidence="1">Liver</tissue>
    </source>
</reference>
<reference evidence="2 3" key="2">
    <citation type="journal article" date="2021" name="J. Hered.">
        <title>Feather Gene Expression Elucidates the Developmental Basis of Plumage Iridescence in African Starlings.</title>
        <authorList>
            <person name="Rubenstein D.R."/>
            <person name="Corvelo A."/>
            <person name="MacManes M.D."/>
            <person name="Maia R."/>
            <person name="Narzisi G."/>
            <person name="Rousaki A."/>
            <person name="Vandenabeele P."/>
            <person name="Shawkey M.D."/>
            <person name="Solomon J."/>
        </authorList>
    </citation>
    <scope>NUCLEOTIDE SEQUENCE [LARGE SCALE GENOMIC DNA]</scope>
    <source>
        <strain evidence="2">SS15</strain>
    </source>
</reference>
<dbReference type="EMBL" id="JADDUC010000112">
    <property type="protein sequence ID" value="KAG0118458.1"/>
    <property type="molecule type" value="Genomic_DNA"/>
</dbReference>
<accession>A0A835TUV0</accession>
<sequence>MQHESPLTRTGPPSLGTKPQHLLPVGAIVVQELSPCHRRAERKTCICSLPSEQIKESWAAELLRPASLFIDFAVDKYCFNIFTG</sequence>
<keyword evidence="3" id="KW-1185">Reference proteome</keyword>
<protein>
    <submittedName>
        <fullName evidence="1">Uncharacterized protein</fullName>
    </submittedName>
</protein>
<reference evidence="2" key="3">
    <citation type="submission" date="2022-01" db="EMBL/GenBank/DDBJ databases">
        <authorList>
            <person name="Rubenstein D.R."/>
        </authorList>
    </citation>
    <scope>NUCLEOTIDE SEQUENCE</scope>
    <source>
        <strain evidence="2">SS15</strain>
        <tissue evidence="2">Liver</tissue>
    </source>
</reference>
<name>A0A835TUV0_9PASS</name>
<proteinExistence type="predicted"/>
<organism evidence="1">
    <name type="scientific">Lamprotornis superbus</name>
    <dbReference type="NCBI Taxonomy" id="245042"/>
    <lineage>
        <taxon>Eukaryota</taxon>
        <taxon>Metazoa</taxon>
        <taxon>Chordata</taxon>
        <taxon>Craniata</taxon>
        <taxon>Vertebrata</taxon>
        <taxon>Euteleostomi</taxon>
        <taxon>Archelosauria</taxon>
        <taxon>Archosauria</taxon>
        <taxon>Dinosauria</taxon>
        <taxon>Saurischia</taxon>
        <taxon>Theropoda</taxon>
        <taxon>Coelurosauria</taxon>
        <taxon>Aves</taxon>
        <taxon>Neognathae</taxon>
        <taxon>Neoaves</taxon>
        <taxon>Telluraves</taxon>
        <taxon>Australaves</taxon>
        <taxon>Passeriformes</taxon>
        <taxon>Sturnidae</taxon>
        <taxon>Lamprotornis</taxon>
    </lineage>
</organism>
<dbReference type="EMBL" id="JADDUC020000002">
    <property type="protein sequence ID" value="KAI1241884.1"/>
    <property type="molecule type" value="Genomic_DNA"/>
</dbReference>